<name>A0A6V6YSI7_9FLAO</name>
<accession>A0A6V6YSI7</accession>
<comment type="caution">
    <text evidence="1">The sequence shown here is derived from an EMBL/GenBank/DDBJ whole genome shotgun (WGS) entry which is preliminary data.</text>
</comment>
<dbReference type="Proteomes" id="UP000556700">
    <property type="component" value="Unassembled WGS sequence"/>
</dbReference>
<evidence type="ECO:0000313" key="1">
    <source>
        <dbReference type="EMBL" id="CAD0002488.1"/>
    </source>
</evidence>
<dbReference type="AlphaFoldDB" id="A0A6V6YSI7"/>
<proteinExistence type="predicted"/>
<organism evidence="1 2">
    <name type="scientific">Flavobacterium chungangense</name>
    <dbReference type="NCBI Taxonomy" id="554283"/>
    <lineage>
        <taxon>Bacteria</taxon>
        <taxon>Pseudomonadati</taxon>
        <taxon>Bacteroidota</taxon>
        <taxon>Flavobacteriia</taxon>
        <taxon>Flavobacteriales</taxon>
        <taxon>Flavobacteriaceae</taxon>
        <taxon>Flavobacterium</taxon>
    </lineage>
</organism>
<evidence type="ECO:0000313" key="2">
    <source>
        <dbReference type="Proteomes" id="UP000556700"/>
    </source>
</evidence>
<sequence>MKTLYSLIFFICFLSCKEGKTSESNNSCDCEADFKTESTIYAKNVSLKIENDKTVLIFKCVSMQNSFMSFSDFVQKNKENTISNEIECISKTNNSLILSKNFDYSTEEMKYMEITKEGAQDSFLSEIKKNDIEILYIFKLNEKKEISSIFK</sequence>
<dbReference type="EMBL" id="CAIJDO010000090">
    <property type="protein sequence ID" value="CAD0002488.1"/>
    <property type="molecule type" value="Genomic_DNA"/>
</dbReference>
<gene>
    <name evidence="1" type="ORF">FLACHUCJ7_00987</name>
</gene>
<keyword evidence="2" id="KW-1185">Reference proteome</keyword>
<reference evidence="1 2" key="1">
    <citation type="submission" date="2020-06" db="EMBL/GenBank/DDBJ databases">
        <authorList>
            <person name="Criscuolo A."/>
        </authorList>
    </citation>
    <scope>NUCLEOTIDE SEQUENCE [LARGE SCALE GENOMIC DNA]</scope>
    <source>
        <strain evidence="2">CIP 110025</strain>
    </source>
</reference>
<protein>
    <submittedName>
        <fullName evidence="1">Uncharacterized protein</fullName>
    </submittedName>
</protein>